<dbReference type="AlphaFoldDB" id="A0A9P8W4N3"/>
<proteinExistence type="predicted"/>
<name>A0A9P8W4N3_9HYPO</name>
<gene>
    <name evidence="1" type="ORF">B0T10DRAFT_459923</name>
</gene>
<organism evidence="1 2">
    <name type="scientific">Thelonectria olida</name>
    <dbReference type="NCBI Taxonomy" id="1576542"/>
    <lineage>
        <taxon>Eukaryota</taxon>
        <taxon>Fungi</taxon>
        <taxon>Dikarya</taxon>
        <taxon>Ascomycota</taxon>
        <taxon>Pezizomycotina</taxon>
        <taxon>Sordariomycetes</taxon>
        <taxon>Hypocreomycetidae</taxon>
        <taxon>Hypocreales</taxon>
        <taxon>Nectriaceae</taxon>
        <taxon>Thelonectria</taxon>
    </lineage>
</organism>
<sequence length="423" mass="45920">MPQKRRISASLCITTCKHQWAPNSTGPLLRQAARRPLGRTVGVTTQVDRCPCLEHHNDACDREGLGRTGMDPAVGPMRQWVAQGTLIAAAVRLGVRVSCREAGGRSQTALLDLVRLFVILRAEIEYDKTHEDINEGGRCLSLRNPTDALVAARGTNTERLGMSGIEAAQNDAVQSIIVLERQRAGLAGSGSPSFMRAGGLFGYAKIAETKSPHKAGSPASQNGKAEEAGRANRWMGTFKTGCFFAPLFVSSEKELVLPAISDLGTRAGTNHQRLCVDPVKDFWSSARIWGLHCLRVSAKSPDHPDFTERRNAQVLHLPVLLLGGIQLPGTCEDKIGSDWEACWLCSLSEAIHETNKTWRWEVVSSSYSAHCRIPGGEDGVVCEELEGKYEMRATSLDQGFHALTLSLLLGIHGQTMGDDCGRG</sequence>
<dbReference type="EMBL" id="JAGPYM010000011">
    <property type="protein sequence ID" value="KAH6889263.1"/>
    <property type="molecule type" value="Genomic_DNA"/>
</dbReference>
<comment type="caution">
    <text evidence="1">The sequence shown here is derived from an EMBL/GenBank/DDBJ whole genome shotgun (WGS) entry which is preliminary data.</text>
</comment>
<evidence type="ECO:0000313" key="2">
    <source>
        <dbReference type="Proteomes" id="UP000777438"/>
    </source>
</evidence>
<keyword evidence="2" id="KW-1185">Reference proteome</keyword>
<protein>
    <submittedName>
        <fullName evidence="1">Uncharacterized protein</fullName>
    </submittedName>
</protein>
<dbReference type="Proteomes" id="UP000777438">
    <property type="component" value="Unassembled WGS sequence"/>
</dbReference>
<reference evidence="1 2" key="1">
    <citation type="journal article" date="2021" name="Nat. Commun.">
        <title>Genetic determinants of endophytism in the Arabidopsis root mycobiome.</title>
        <authorList>
            <person name="Mesny F."/>
            <person name="Miyauchi S."/>
            <person name="Thiergart T."/>
            <person name="Pickel B."/>
            <person name="Atanasova L."/>
            <person name="Karlsson M."/>
            <person name="Huettel B."/>
            <person name="Barry K.W."/>
            <person name="Haridas S."/>
            <person name="Chen C."/>
            <person name="Bauer D."/>
            <person name="Andreopoulos W."/>
            <person name="Pangilinan J."/>
            <person name="LaButti K."/>
            <person name="Riley R."/>
            <person name="Lipzen A."/>
            <person name="Clum A."/>
            <person name="Drula E."/>
            <person name="Henrissat B."/>
            <person name="Kohler A."/>
            <person name="Grigoriev I.V."/>
            <person name="Martin F.M."/>
            <person name="Hacquard S."/>
        </authorList>
    </citation>
    <scope>NUCLEOTIDE SEQUENCE [LARGE SCALE GENOMIC DNA]</scope>
    <source>
        <strain evidence="1 2">MPI-CAGE-CH-0241</strain>
    </source>
</reference>
<accession>A0A9P8W4N3</accession>
<evidence type="ECO:0000313" key="1">
    <source>
        <dbReference type="EMBL" id="KAH6889263.1"/>
    </source>
</evidence>